<dbReference type="Proteomes" id="UP000217528">
    <property type="component" value="Unassembled WGS sequence"/>
</dbReference>
<evidence type="ECO:0000313" key="2">
    <source>
        <dbReference type="EMBL" id="PAV07650.1"/>
    </source>
</evidence>
<protein>
    <submittedName>
        <fullName evidence="2">Uncharacterized protein</fullName>
    </submittedName>
</protein>
<keyword evidence="4" id="KW-1185">Reference proteome</keyword>
<evidence type="ECO:0000313" key="4">
    <source>
        <dbReference type="Proteomes" id="UP000217528"/>
    </source>
</evidence>
<sequence>MEIKELDITKIVIIVFVGIASVLSIYLNVSDIPALCLGGLIGYLSKDIPVTDLGIDEYGK</sequence>
<dbReference type="Proteomes" id="UP000246004">
    <property type="component" value="Unassembled WGS sequence"/>
</dbReference>
<comment type="caution">
    <text evidence="2">The sequence shown here is derived from an EMBL/GenBank/DDBJ whole genome shotgun (WGS) entry which is preliminary data.</text>
</comment>
<name>A0A2A2HEA1_9EURY</name>
<dbReference type="EMBL" id="LWMS01000031">
    <property type="protein sequence ID" value="PWL08024.1"/>
    <property type="molecule type" value="Genomic_DNA"/>
</dbReference>
<dbReference type="AlphaFoldDB" id="A0A2A2HEA1"/>
<keyword evidence="1" id="KW-1133">Transmembrane helix</keyword>
<reference evidence="3 5" key="1">
    <citation type="submission" date="2016-04" db="EMBL/GenBank/DDBJ databases">
        <title>Genome sequence of Methanosphaera cuniculi DSM 4103.</title>
        <authorList>
            <person name="Poehlein A."/>
            <person name="Seedorf H."/>
            <person name="Daniel R."/>
        </authorList>
    </citation>
    <scope>NUCLEOTIDE SEQUENCE [LARGE SCALE GENOMIC DNA]</scope>
    <source>
        <strain evidence="3 5">DSM 4103</strain>
    </source>
</reference>
<evidence type="ECO:0000256" key="1">
    <source>
        <dbReference type="SAM" id="Phobius"/>
    </source>
</evidence>
<proteinExistence type="predicted"/>
<organism evidence="2 4">
    <name type="scientific">Methanosphaera cuniculi</name>
    <dbReference type="NCBI Taxonomy" id="1077256"/>
    <lineage>
        <taxon>Archaea</taxon>
        <taxon>Methanobacteriati</taxon>
        <taxon>Methanobacteriota</taxon>
        <taxon>Methanomada group</taxon>
        <taxon>Methanobacteria</taxon>
        <taxon>Methanobacteriales</taxon>
        <taxon>Methanobacteriaceae</taxon>
        <taxon>Methanosphaera</taxon>
    </lineage>
</organism>
<keyword evidence="1" id="KW-0812">Transmembrane</keyword>
<dbReference type="EMBL" id="LMVN01000011">
    <property type="protein sequence ID" value="PAV07650.1"/>
    <property type="molecule type" value="Genomic_DNA"/>
</dbReference>
<accession>A0A2A2HEA1</accession>
<keyword evidence="1" id="KW-0472">Membrane</keyword>
<gene>
    <name evidence="2" type="ORF">ASJ82_08210</name>
    <name evidence="3" type="ORF">MSCUN_09550</name>
</gene>
<dbReference type="RefSeq" id="WP_095608536.1">
    <property type="nucleotide sequence ID" value="NZ_LMVN01000011.1"/>
</dbReference>
<feature type="transmembrane region" description="Helical" evidence="1">
    <location>
        <begin position="12"/>
        <end position="29"/>
    </location>
</feature>
<reference evidence="2 4" key="2">
    <citation type="journal article" date="2017" name="BMC Genomics">
        <title>Genomic analysis of methanogenic archaea reveals a shift towards energy conservation.</title>
        <authorList>
            <person name="Gilmore S.P."/>
            <person name="Henske J.K."/>
            <person name="Sexton J.A."/>
            <person name="Solomon K.V."/>
            <person name="Seppala S."/>
            <person name="Yoo J.I."/>
            <person name="Huyett L.M."/>
            <person name="Pressman A."/>
            <person name="Cogan J.Z."/>
            <person name="Kivenson V."/>
            <person name="Peng X."/>
            <person name="Tan Y."/>
            <person name="Valentine D.L."/>
            <person name="O'Malley M.A."/>
        </authorList>
    </citation>
    <scope>NUCLEOTIDE SEQUENCE [LARGE SCALE GENOMIC DNA]</scope>
    <source>
        <strain evidence="2 4">1R-7</strain>
    </source>
</reference>
<evidence type="ECO:0000313" key="5">
    <source>
        <dbReference type="Proteomes" id="UP000246004"/>
    </source>
</evidence>
<evidence type="ECO:0000313" key="3">
    <source>
        <dbReference type="EMBL" id="PWL08024.1"/>
    </source>
</evidence>